<dbReference type="GO" id="GO:0003700">
    <property type="term" value="F:DNA-binding transcription factor activity"/>
    <property type="evidence" value="ECO:0007669"/>
    <property type="project" value="InterPro"/>
</dbReference>
<keyword evidence="1" id="KW-0805">Transcription regulation</keyword>
<dbReference type="Pfam" id="PF08220">
    <property type="entry name" value="HTH_DeoR"/>
    <property type="match status" value="1"/>
</dbReference>
<dbReference type="GO" id="GO:0003677">
    <property type="term" value="F:DNA binding"/>
    <property type="evidence" value="ECO:0007669"/>
    <property type="project" value="UniProtKB-KW"/>
</dbReference>
<dbReference type="PRINTS" id="PR00037">
    <property type="entry name" value="HTHLACR"/>
</dbReference>
<organism evidence="5 6">
    <name type="scientific">Selenomonas bovis</name>
    <dbReference type="NCBI Taxonomy" id="416586"/>
    <lineage>
        <taxon>Bacteria</taxon>
        <taxon>Bacillati</taxon>
        <taxon>Bacillota</taxon>
        <taxon>Negativicutes</taxon>
        <taxon>Selenomonadales</taxon>
        <taxon>Selenomonadaceae</taxon>
        <taxon>Selenomonas</taxon>
    </lineage>
</organism>
<keyword evidence="2" id="KW-0238">DNA-binding</keyword>
<dbReference type="InterPro" id="IPR001034">
    <property type="entry name" value="DeoR_HTH"/>
</dbReference>
<dbReference type="Gene3D" id="1.10.10.10">
    <property type="entry name" value="Winged helix-like DNA-binding domain superfamily/Winged helix DNA-binding domain"/>
    <property type="match status" value="1"/>
</dbReference>
<dbReference type="PROSITE" id="PS51000">
    <property type="entry name" value="HTH_DEOR_2"/>
    <property type="match status" value="1"/>
</dbReference>
<evidence type="ECO:0000259" key="4">
    <source>
        <dbReference type="PROSITE" id="PS51000"/>
    </source>
</evidence>
<dbReference type="SUPFAM" id="SSF100950">
    <property type="entry name" value="NagB/RpiA/CoA transferase-like"/>
    <property type="match status" value="1"/>
</dbReference>
<dbReference type="Pfam" id="PF00455">
    <property type="entry name" value="DeoRC"/>
    <property type="match status" value="1"/>
</dbReference>
<dbReference type="PANTHER" id="PTHR30363">
    <property type="entry name" value="HTH-TYPE TRANSCRIPTIONAL REGULATOR SRLR-RELATED"/>
    <property type="match status" value="1"/>
</dbReference>
<dbReference type="Gene3D" id="3.40.50.1360">
    <property type="match status" value="1"/>
</dbReference>
<dbReference type="InterPro" id="IPR037171">
    <property type="entry name" value="NagB/RpiA_transferase-like"/>
</dbReference>
<name>A0A848BD32_9FIRM</name>
<dbReference type="InterPro" id="IPR050313">
    <property type="entry name" value="Carb_Metab_HTH_regulators"/>
</dbReference>
<dbReference type="AlphaFoldDB" id="A0A848BD32"/>
<sequence>MLGIERRRQIMEKLNNEQKVYVAELAKLFKVTEETIRRDLEKLESKDLLRRSYGGAVLSEHTREDISFLKRNTIMSENKQIIASKAAALVHDGDSLMIDASTTCLALLARLQQKKDLTIITNSARILHDYFSSPHRLISTGGTLRKNSCALVGHIAQGTLRHYNVDLAFISCKGLSKERGIMESNEEESVLKECMASQADRTILLADHTKFSQTAFVHSFDFDRIQTIVTDEPVSSGWRTLLEKKHIDLLD</sequence>
<keyword evidence="6" id="KW-1185">Reference proteome</keyword>
<dbReference type="Proteomes" id="UP000543804">
    <property type="component" value="Unassembled WGS sequence"/>
</dbReference>
<feature type="domain" description="HTH deoR-type" evidence="4">
    <location>
        <begin position="3"/>
        <end position="58"/>
    </location>
</feature>
<accession>A0A848BD32</accession>
<gene>
    <name evidence="5" type="ORF">HF878_10085</name>
</gene>
<comment type="caution">
    <text evidence="5">The sequence shown here is derived from an EMBL/GenBank/DDBJ whole genome shotgun (WGS) entry which is preliminary data.</text>
</comment>
<dbReference type="EMBL" id="JABAFA010000058">
    <property type="protein sequence ID" value="NMD99795.1"/>
    <property type="molecule type" value="Genomic_DNA"/>
</dbReference>
<proteinExistence type="predicted"/>
<dbReference type="InterPro" id="IPR036388">
    <property type="entry name" value="WH-like_DNA-bd_sf"/>
</dbReference>
<dbReference type="RefSeq" id="WP_170078004.1">
    <property type="nucleotide sequence ID" value="NZ_JABAFA010000058.1"/>
</dbReference>
<dbReference type="SMART" id="SM00420">
    <property type="entry name" value="HTH_DEOR"/>
    <property type="match status" value="1"/>
</dbReference>
<dbReference type="InterPro" id="IPR018356">
    <property type="entry name" value="Tscrpt_reg_HTH_DeoR_CS"/>
</dbReference>
<keyword evidence="3" id="KW-0804">Transcription</keyword>
<evidence type="ECO:0000256" key="3">
    <source>
        <dbReference type="ARBA" id="ARBA00023163"/>
    </source>
</evidence>
<dbReference type="SUPFAM" id="SSF46785">
    <property type="entry name" value="Winged helix' DNA-binding domain"/>
    <property type="match status" value="1"/>
</dbReference>
<dbReference type="InterPro" id="IPR036390">
    <property type="entry name" value="WH_DNA-bd_sf"/>
</dbReference>
<evidence type="ECO:0000313" key="6">
    <source>
        <dbReference type="Proteomes" id="UP000543804"/>
    </source>
</evidence>
<dbReference type="SMART" id="SM01134">
    <property type="entry name" value="DeoRC"/>
    <property type="match status" value="1"/>
</dbReference>
<evidence type="ECO:0000256" key="1">
    <source>
        <dbReference type="ARBA" id="ARBA00023015"/>
    </source>
</evidence>
<protein>
    <submittedName>
        <fullName evidence="5">DeoR/GlpR transcriptional regulator</fullName>
    </submittedName>
</protein>
<evidence type="ECO:0000313" key="5">
    <source>
        <dbReference type="EMBL" id="NMD99795.1"/>
    </source>
</evidence>
<dbReference type="PROSITE" id="PS00894">
    <property type="entry name" value="HTH_DEOR_1"/>
    <property type="match status" value="1"/>
</dbReference>
<reference evidence="5 6" key="1">
    <citation type="submission" date="2020-04" db="EMBL/GenBank/DDBJ databases">
        <authorList>
            <person name="Hitch T.C.A."/>
            <person name="Wylensek D."/>
            <person name="Clavel T."/>
        </authorList>
    </citation>
    <scope>NUCLEOTIDE SEQUENCE [LARGE SCALE GENOMIC DNA]</scope>
    <source>
        <strain evidence="5 6">PG-130-P53-12</strain>
    </source>
</reference>
<dbReference type="InterPro" id="IPR014036">
    <property type="entry name" value="DeoR-like_C"/>
</dbReference>
<evidence type="ECO:0000256" key="2">
    <source>
        <dbReference type="ARBA" id="ARBA00023125"/>
    </source>
</evidence>
<dbReference type="PANTHER" id="PTHR30363:SF44">
    <property type="entry name" value="AGA OPERON TRANSCRIPTIONAL REPRESSOR-RELATED"/>
    <property type="match status" value="1"/>
</dbReference>